<keyword evidence="1" id="KW-0812">Transmembrane</keyword>
<evidence type="ECO:0008006" key="4">
    <source>
        <dbReference type="Google" id="ProtNLM"/>
    </source>
</evidence>
<comment type="caution">
    <text evidence="2">The sequence shown here is derived from an EMBL/GenBank/DDBJ whole genome shotgun (WGS) entry which is preliminary data.</text>
</comment>
<dbReference type="EMBL" id="JASJQH010008307">
    <property type="protein sequence ID" value="KAK9693637.1"/>
    <property type="molecule type" value="Genomic_DNA"/>
</dbReference>
<evidence type="ECO:0000313" key="3">
    <source>
        <dbReference type="Proteomes" id="UP001479436"/>
    </source>
</evidence>
<protein>
    <recommendedName>
        <fullName evidence="4">Trichome birefringence-like N-terminal domain-containing protein</fullName>
    </recommendedName>
</protein>
<keyword evidence="1" id="KW-1133">Transmembrane helix</keyword>
<dbReference type="Proteomes" id="UP001479436">
    <property type="component" value="Unassembled WGS sequence"/>
</dbReference>
<keyword evidence="1" id="KW-0472">Membrane</keyword>
<accession>A0ABR2VR76</accession>
<evidence type="ECO:0000256" key="1">
    <source>
        <dbReference type="SAM" id="Phobius"/>
    </source>
</evidence>
<feature type="transmembrane region" description="Helical" evidence="1">
    <location>
        <begin position="37"/>
        <end position="57"/>
    </location>
</feature>
<keyword evidence="3" id="KW-1185">Reference proteome</keyword>
<name>A0ABR2VR76_9FUNG</name>
<gene>
    <name evidence="2" type="ORF">K7432_013819</name>
</gene>
<sequence length="511" mass="58917">MFRDSFTEKLLQSSEDDIEASRPVLPLRKLLKRRSRLICLVLSLFCLSILAFTVLNFSSKTSHYEGLSSTLSCPSTREKRISGIIAGEHVCTEVSSNSTGFQISTCQSKNSCYSGYVFIERIDENYCKQAKAIEISKNPSYTELFHTLDGPDTFYVNFTGAEKYSIHEWTYDGNCAYKFPYQFSNAGEFFLDIIHVYKDYDGVNEVSQRWPPYLDSTLVTQHRIEICPGCLAIGSDSTYPEIVSEEIPECDRENPTSGSWLPADTNLATNISTSGYVWKPLGCRYPNRFRGVKDSKCFENPRSILFFGDSQIRVMYDNLWRRLEGYTERVPTLNRFFDMKKKIGNVVLWHHKDVFLQDFVSRDDTFLMNYDTIVFNFAHWPASGTVFGGHWTTEEYMDALNNATDFLTGVQNRRPNNRPLRLIWQGIHAFSMKNIYSKKRGDWRTISRLKNWNHLAEDLVRSKGIRAMNSFEMTYSMLDTSPDNAHYFGTDAEEAVVDEMIHKLDLCTPFP</sequence>
<organism evidence="2 3">
    <name type="scientific">Basidiobolus ranarum</name>
    <dbReference type="NCBI Taxonomy" id="34480"/>
    <lineage>
        <taxon>Eukaryota</taxon>
        <taxon>Fungi</taxon>
        <taxon>Fungi incertae sedis</taxon>
        <taxon>Zoopagomycota</taxon>
        <taxon>Entomophthoromycotina</taxon>
        <taxon>Basidiobolomycetes</taxon>
        <taxon>Basidiobolales</taxon>
        <taxon>Basidiobolaceae</taxon>
        <taxon>Basidiobolus</taxon>
    </lineage>
</organism>
<evidence type="ECO:0000313" key="2">
    <source>
        <dbReference type="EMBL" id="KAK9693637.1"/>
    </source>
</evidence>
<reference evidence="2 3" key="1">
    <citation type="submission" date="2023-04" db="EMBL/GenBank/DDBJ databases">
        <title>Genome of Basidiobolus ranarum AG-B5.</title>
        <authorList>
            <person name="Stajich J.E."/>
            <person name="Carter-House D."/>
            <person name="Gryganskyi A."/>
        </authorList>
    </citation>
    <scope>NUCLEOTIDE SEQUENCE [LARGE SCALE GENOMIC DNA]</scope>
    <source>
        <strain evidence="2 3">AG-B5</strain>
    </source>
</reference>
<proteinExistence type="predicted"/>